<dbReference type="SUPFAM" id="SSF47384">
    <property type="entry name" value="Homodimeric domain of signal transducing histidine kinase"/>
    <property type="match status" value="1"/>
</dbReference>
<keyword evidence="8 14" id="KW-0418">Kinase</keyword>
<keyword evidence="15" id="KW-1185">Reference proteome</keyword>
<dbReference type="GO" id="GO:0000155">
    <property type="term" value="F:phosphorelay sensor kinase activity"/>
    <property type="evidence" value="ECO:0007669"/>
    <property type="project" value="InterPro"/>
</dbReference>
<feature type="domain" description="HAMP" evidence="13">
    <location>
        <begin position="184"/>
        <end position="236"/>
    </location>
</feature>
<dbReference type="CDD" id="cd06225">
    <property type="entry name" value="HAMP"/>
    <property type="match status" value="1"/>
</dbReference>
<comment type="subcellular location">
    <subcellularLocation>
        <location evidence="2">Cell membrane</location>
        <topology evidence="2">Multi-pass membrane protein</topology>
    </subcellularLocation>
</comment>
<evidence type="ECO:0000256" key="9">
    <source>
        <dbReference type="ARBA" id="ARBA00022989"/>
    </source>
</evidence>
<name>A0A2T4UMY1_9ACTN</name>
<keyword evidence="10" id="KW-0902">Two-component regulatory system</keyword>
<dbReference type="InterPro" id="IPR003594">
    <property type="entry name" value="HATPase_dom"/>
</dbReference>
<dbReference type="Gene3D" id="3.30.450.20">
    <property type="entry name" value="PAS domain"/>
    <property type="match status" value="1"/>
</dbReference>
<evidence type="ECO:0000256" key="1">
    <source>
        <dbReference type="ARBA" id="ARBA00000085"/>
    </source>
</evidence>
<dbReference type="PRINTS" id="PR00344">
    <property type="entry name" value="BCTRLSENSOR"/>
</dbReference>
<dbReference type="EC" id="2.7.13.3" evidence="3"/>
<dbReference type="SUPFAM" id="SSF103190">
    <property type="entry name" value="Sensory domain-like"/>
    <property type="match status" value="1"/>
</dbReference>
<dbReference type="Proteomes" id="UP000240739">
    <property type="component" value="Unassembled WGS sequence"/>
</dbReference>
<dbReference type="InterPro" id="IPR029151">
    <property type="entry name" value="Sensor-like_sf"/>
</dbReference>
<evidence type="ECO:0000256" key="8">
    <source>
        <dbReference type="ARBA" id="ARBA00022777"/>
    </source>
</evidence>
<protein>
    <recommendedName>
        <fullName evidence="3">histidine kinase</fullName>
        <ecNumber evidence="3">2.7.13.3</ecNumber>
    </recommendedName>
</protein>
<dbReference type="InterPro" id="IPR036890">
    <property type="entry name" value="HATPase_C_sf"/>
</dbReference>
<evidence type="ECO:0000256" key="5">
    <source>
        <dbReference type="ARBA" id="ARBA00022553"/>
    </source>
</evidence>
<dbReference type="InterPro" id="IPR003661">
    <property type="entry name" value="HisK_dim/P_dom"/>
</dbReference>
<dbReference type="InterPro" id="IPR036097">
    <property type="entry name" value="HisK_dim/P_sf"/>
</dbReference>
<dbReference type="Pfam" id="PF00512">
    <property type="entry name" value="HisKA"/>
    <property type="match status" value="1"/>
</dbReference>
<dbReference type="SUPFAM" id="SSF55874">
    <property type="entry name" value="ATPase domain of HSP90 chaperone/DNA topoisomerase II/histidine kinase"/>
    <property type="match status" value="1"/>
</dbReference>
<dbReference type="OrthoDB" id="9786919at2"/>
<dbReference type="InterPro" id="IPR003660">
    <property type="entry name" value="HAMP_dom"/>
</dbReference>
<proteinExistence type="predicted"/>
<comment type="catalytic activity">
    <reaction evidence="1">
        <text>ATP + protein L-histidine = ADP + protein N-phospho-L-histidine.</text>
        <dbReference type="EC" id="2.7.13.3"/>
    </reaction>
</comment>
<dbReference type="EMBL" id="PYYB01000001">
    <property type="protein sequence ID" value="PTL60578.1"/>
    <property type="molecule type" value="Genomic_DNA"/>
</dbReference>
<keyword evidence="4" id="KW-1003">Cell membrane</keyword>
<dbReference type="SMART" id="SM00388">
    <property type="entry name" value="HisKA"/>
    <property type="match status" value="1"/>
</dbReference>
<dbReference type="Pfam" id="PF02518">
    <property type="entry name" value="HATPase_c"/>
    <property type="match status" value="1"/>
</dbReference>
<dbReference type="PROSITE" id="PS50885">
    <property type="entry name" value="HAMP"/>
    <property type="match status" value="1"/>
</dbReference>
<dbReference type="CDD" id="cd00082">
    <property type="entry name" value="HisKA"/>
    <property type="match status" value="1"/>
</dbReference>
<evidence type="ECO:0000259" key="12">
    <source>
        <dbReference type="PROSITE" id="PS50109"/>
    </source>
</evidence>
<evidence type="ECO:0000256" key="7">
    <source>
        <dbReference type="ARBA" id="ARBA00022692"/>
    </source>
</evidence>
<dbReference type="Gene3D" id="3.30.565.10">
    <property type="entry name" value="Histidine kinase-like ATPase, C-terminal domain"/>
    <property type="match status" value="1"/>
</dbReference>
<evidence type="ECO:0000256" key="11">
    <source>
        <dbReference type="ARBA" id="ARBA00023136"/>
    </source>
</evidence>
<evidence type="ECO:0000313" key="15">
    <source>
        <dbReference type="Proteomes" id="UP000240739"/>
    </source>
</evidence>
<evidence type="ECO:0000256" key="2">
    <source>
        <dbReference type="ARBA" id="ARBA00004651"/>
    </source>
</evidence>
<dbReference type="Gene3D" id="6.10.340.10">
    <property type="match status" value="1"/>
</dbReference>
<dbReference type="RefSeq" id="WP_107569340.1">
    <property type="nucleotide sequence ID" value="NZ_PYYB01000001.1"/>
</dbReference>
<evidence type="ECO:0000313" key="14">
    <source>
        <dbReference type="EMBL" id="PTL60578.1"/>
    </source>
</evidence>
<dbReference type="SMART" id="SM00304">
    <property type="entry name" value="HAMP"/>
    <property type="match status" value="1"/>
</dbReference>
<dbReference type="InterPro" id="IPR004358">
    <property type="entry name" value="Sig_transdc_His_kin-like_C"/>
</dbReference>
<dbReference type="PANTHER" id="PTHR45436">
    <property type="entry name" value="SENSOR HISTIDINE KINASE YKOH"/>
    <property type="match status" value="1"/>
</dbReference>
<dbReference type="InterPro" id="IPR050428">
    <property type="entry name" value="TCS_sensor_his_kinase"/>
</dbReference>
<feature type="domain" description="Histidine kinase" evidence="12">
    <location>
        <begin position="244"/>
        <end position="453"/>
    </location>
</feature>
<dbReference type="AlphaFoldDB" id="A0A2T4UMY1"/>
<evidence type="ECO:0000256" key="6">
    <source>
        <dbReference type="ARBA" id="ARBA00022679"/>
    </source>
</evidence>
<keyword evidence="7" id="KW-0812">Transmembrane</keyword>
<dbReference type="Gene3D" id="1.10.287.130">
    <property type="match status" value="1"/>
</dbReference>
<sequence>MSLRARLLLAIAYPLVVAIIALAVPLTVNLHDRVEAEVREQASTQASLLAATVPELDAASLRELVRQGGERTGGRVVVTDRTGVVLADSEDAGAIGAGFGARPEIAAALAGRRFQEERSSSTLGTDLLATAVPVVRAGEPDGAVRITQDTRAVADATTRATTGIAAVSGIVLGAGLLLAAVLAAQLARPSRQLQAAAERLAVGDLQARAPETGAKEQRRVAVAFNDMAVRLGRLLDGQRAFVADASHQLRTPLTGMRLRLEEIRHADVPVAVREDADAAIAELDRLSRTVDELLVLSQAGERDAPAERLSLEAVLAETFDRWSAQAHAQGATLVLADGEPVTGVAAEADLHRALDVLVENALAYGGPGVTVTLRARPGAVEVLDDGPGPEPGEEDEVFDRFHRGSAARAGGSRTPGTGLGLAIARELAQRWGGAASLRRGPAGGAVATLEVPS</sequence>
<dbReference type="GO" id="GO:0005886">
    <property type="term" value="C:plasma membrane"/>
    <property type="evidence" value="ECO:0007669"/>
    <property type="project" value="UniProtKB-SubCell"/>
</dbReference>
<keyword evidence="5" id="KW-0597">Phosphoprotein</keyword>
<comment type="caution">
    <text evidence="14">The sequence shown here is derived from an EMBL/GenBank/DDBJ whole genome shotgun (WGS) entry which is preliminary data.</text>
</comment>
<dbReference type="PANTHER" id="PTHR45436:SF5">
    <property type="entry name" value="SENSOR HISTIDINE KINASE TRCS"/>
    <property type="match status" value="1"/>
</dbReference>
<dbReference type="InterPro" id="IPR005467">
    <property type="entry name" value="His_kinase_dom"/>
</dbReference>
<reference evidence="14 15" key="1">
    <citation type="submission" date="2018-03" db="EMBL/GenBank/DDBJ databases">
        <title>Aquarubrobacter algicola gen. nov., sp. nov., a novel actinobacterium isolated from shallow eutrophic lake during the end of cyanobacterial harmful algal blooms.</title>
        <authorList>
            <person name="Chun S.J."/>
        </authorList>
    </citation>
    <scope>NUCLEOTIDE SEQUENCE [LARGE SCALE GENOMIC DNA]</scope>
    <source>
        <strain evidence="14 15">Seoho-28</strain>
    </source>
</reference>
<evidence type="ECO:0000256" key="3">
    <source>
        <dbReference type="ARBA" id="ARBA00012438"/>
    </source>
</evidence>
<gene>
    <name evidence="14" type="ORF">C7Y72_13490</name>
</gene>
<organism evidence="14 15">
    <name type="scientific">Paraconexibacter algicola</name>
    <dbReference type="NCBI Taxonomy" id="2133960"/>
    <lineage>
        <taxon>Bacteria</taxon>
        <taxon>Bacillati</taxon>
        <taxon>Actinomycetota</taxon>
        <taxon>Thermoleophilia</taxon>
        <taxon>Solirubrobacterales</taxon>
        <taxon>Paraconexibacteraceae</taxon>
        <taxon>Paraconexibacter</taxon>
    </lineage>
</organism>
<keyword evidence="9" id="KW-1133">Transmembrane helix</keyword>
<accession>A0A2T4UMY1</accession>
<evidence type="ECO:0000259" key="13">
    <source>
        <dbReference type="PROSITE" id="PS50885"/>
    </source>
</evidence>
<keyword evidence="11" id="KW-0472">Membrane</keyword>
<dbReference type="Pfam" id="PF00672">
    <property type="entry name" value="HAMP"/>
    <property type="match status" value="1"/>
</dbReference>
<dbReference type="PROSITE" id="PS50109">
    <property type="entry name" value="HIS_KIN"/>
    <property type="match status" value="1"/>
</dbReference>
<evidence type="ECO:0000256" key="4">
    <source>
        <dbReference type="ARBA" id="ARBA00022475"/>
    </source>
</evidence>
<dbReference type="SMART" id="SM00387">
    <property type="entry name" value="HATPase_c"/>
    <property type="match status" value="1"/>
</dbReference>
<keyword evidence="6" id="KW-0808">Transferase</keyword>
<evidence type="ECO:0000256" key="10">
    <source>
        <dbReference type="ARBA" id="ARBA00023012"/>
    </source>
</evidence>